<dbReference type="GO" id="GO:0000917">
    <property type="term" value="P:division septum assembly"/>
    <property type="evidence" value="ECO:0007669"/>
    <property type="project" value="UniProtKB-KW"/>
</dbReference>
<evidence type="ECO:0000256" key="2">
    <source>
        <dbReference type="ARBA" id="ARBA00023210"/>
    </source>
</evidence>
<proteinExistence type="predicted"/>
<name>A0A9D1MHY9_9FIRM</name>
<evidence type="ECO:0000313" key="4">
    <source>
        <dbReference type="EMBL" id="HIU60611.1"/>
    </source>
</evidence>
<keyword evidence="2" id="KW-0717">Septation</keyword>
<dbReference type="Proteomes" id="UP000824094">
    <property type="component" value="Unassembled WGS sequence"/>
</dbReference>
<dbReference type="InterPro" id="IPR007170">
    <property type="entry name" value="SpoVG"/>
</dbReference>
<keyword evidence="3" id="KW-0131">Cell cycle</keyword>
<dbReference type="GO" id="GO:0030435">
    <property type="term" value="P:sporulation resulting in formation of a cellular spore"/>
    <property type="evidence" value="ECO:0007669"/>
    <property type="project" value="InterPro"/>
</dbReference>
<accession>A0A9D1MHY9</accession>
<protein>
    <submittedName>
        <fullName evidence="4">Septation protein SpoVG family protein</fullName>
    </submittedName>
</protein>
<dbReference type="AlphaFoldDB" id="A0A9D1MHY9"/>
<dbReference type="Gene3D" id="3.30.1120.40">
    <property type="entry name" value="Stage V sporulation protein G"/>
    <property type="match status" value="1"/>
</dbReference>
<dbReference type="PANTHER" id="PTHR38429">
    <property type="entry name" value="SEPTATION PROTEIN SPOVG-RELATED"/>
    <property type="match status" value="1"/>
</dbReference>
<evidence type="ECO:0000256" key="1">
    <source>
        <dbReference type="ARBA" id="ARBA00022618"/>
    </source>
</evidence>
<comment type="caution">
    <text evidence="4">The sequence shown here is derived from an EMBL/GenBank/DDBJ whole genome shotgun (WGS) entry which is preliminary data.</text>
</comment>
<dbReference type="Pfam" id="PF04026">
    <property type="entry name" value="SpoVG"/>
    <property type="match status" value="1"/>
</dbReference>
<evidence type="ECO:0000256" key="3">
    <source>
        <dbReference type="ARBA" id="ARBA00023306"/>
    </source>
</evidence>
<dbReference type="SUPFAM" id="SSF160537">
    <property type="entry name" value="SpoVG-like"/>
    <property type="match status" value="1"/>
</dbReference>
<dbReference type="PANTHER" id="PTHR38429:SF1">
    <property type="entry name" value="SEPTATION PROTEIN SPOVG-RELATED"/>
    <property type="match status" value="1"/>
</dbReference>
<dbReference type="InterPro" id="IPR036751">
    <property type="entry name" value="SpoVG_sf"/>
</dbReference>
<organism evidence="4 5">
    <name type="scientific">Candidatus Stercoripulliclostridium merdigallinarum</name>
    <dbReference type="NCBI Taxonomy" id="2840951"/>
    <lineage>
        <taxon>Bacteria</taxon>
        <taxon>Bacillati</taxon>
        <taxon>Bacillota</taxon>
        <taxon>Clostridia</taxon>
        <taxon>Eubacteriales</taxon>
        <taxon>Candidatus Stercoripulliclostridium</taxon>
    </lineage>
</organism>
<reference evidence="4" key="2">
    <citation type="journal article" date="2021" name="PeerJ">
        <title>Extensive microbial diversity within the chicken gut microbiome revealed by metagenomics and culture.</title>
        <authorList>
            <person name="Gilroy R."/>
            <person name="Ravi A."/>
            <person name="Getino M."/>
            <person name="Pursley I."/>
            <person name="Horton D.L."/>
            <person name="Alikhan N.F."/>
            <person name="Baker D."/>
            <person name="Gharbi K."/>
            <person name="Hall N."/>
            <person name="Watson M."/>
            <person name="Adriaenssens E.M."/>
            <person name="Foster-Nyarko E."/>
            <person name="Jarju S."/>
            <person name="Secka A."/>
            <person name="Antonio M."/>
            <person name="Oren A."/>
            <person name="Chaudhuri R.R."/>
            <person name="La Ragione R."/>
            <person name="Hildebrand F."/>
            <person name="Pallen M.J."/>
        </authorList>
    </citation>
    <scope>NUCLEOTIDE SEQUENCE</scope>
    <source>
        <strain evidence="4">18911</strain>
    </source>
</reference>
<dbReference type="EMBL" id="DVNF01000130">
    <property type="protein sequence ID" value="HIU60611.1"/>
    <property type="molecule type" value="Genomic_DNA"/>
</dbReference>
<evidence type="ECO:0000313" key="5">
    <source>
        <dbReference type="Proteomes" id="UP000824094"/>
    </source>
</evidence>
<gene>
    <name evidence="4" type="ORF">IAB05_04410</name>
</gene>
<sequence length="86" mass="9585">MNITDVRIRLIPAGNRLRAIASVIFENAFVVHDIKYVIGDSGPYLVMPSRRGGDGTTRDIAHPLNNDMRSNMLQKISEAYEAKIAE</sequence>
<keyword evidence="1" id="KW-0132">Cell division</keyword>
<reference evidence="4" key="1">
    <citation type="submission" date="2020-10" db="EMBL/GenBank/DDBJ databases">
        <authorList>
            <person name="Gilroy R."/>
        </authorList>
    </citation>
    <scope>NUCLEOTIDE SEQUENCE</scope>
    <source>
        <strain evidence="4">18911</strain>
    </source>
</reference>